<evidence type="ECO:0000256" key="5">
    <source>
        <dbReference type="ARBA" id="ARBA00022691"/>
    </source>
</evidence>
<accession>A0A1I1R6A2</accession>
<dbReference type="GO" id="GO:0009007">
    <property type="term" value="F:site-specific DNA-methyltransferase (adenine-specific) activity"/>
    <property type="evidence" value="ECO:0007669"/>
    <property type="project" value="UniProtKB-EC"/>
</dbReference>
<name>A0A1I1R6A2_9LACO</name>
<keyword evidence="5" id="KW-0949">S-adenosyl-L-methionine</keyword>
<feature type="domain" description="DNA methylase adenine-specific" evidence="8">
    <location>
        <begin position="177"/>
        <end position="491"/>
    </location>
</feature>
<keyword evidence="4" id="KW-0808">Transferase</keyword>
<protein>
    <recommendedName>
        <fullName evidence="2">site-specific DNA-methyltransferase (adenine-specific)</fullName>
        <ecNumber evidence="2">2.1.1.72</ecNumber>
    </recommendedName>
</protein>
<dbReference type="GO" id="GO:0008170">
    <property type="term" value="F:N-methyltransferase activity"/>
    <property type="evidence" value="ECO:0007669"/>
    <property type="project" value="InterPro"/>
</dbReference>
<evidence type="ECO:0000313" key="10">
    <source>
        <dbReference type="EMBL" id="SFD29856.1"/>
    </source>
</evidence>
<evidence type="ECO:0000256" key="2">
    <source>
        <dbReference type="ARBA" id="ARBA00011900"/>
    </source>
</evidence>
<dbReference type="RefSeq" id="WP_090092017.1">
    <property type="nucleotide sequence ID" value="NZ_CBCRVU010000001.1"/>
</dbReference>
<comment type="catalytic activity">
    <reaction evidence="7">
        <text>a 2'-deoxyadenosine in DNA + S-adenosyl-L-methionine = an N(6)-methyl-2'-deoxyadenosine in DNA + S-adenosyl-L-homocysteine + H(+)</text>
        <dbReference type="Rhea" id="RHEA:15197"/>
        <dbReference type="Rhea" id="RHEA-COMP:12418"/>
        <dbReference type="Rhea" id="RHEA-COMP:12419"/>
        <dbReference type="ChEBI" id="CHEBI:15378"/>
        <dbReference type="ChEBI" id="CHEBI:57856"/>
        <dbReference type="ChEBI" id="CHEBI:59789"/>
        <dbReference type="ChEBI" id="CHEBI:90615"/>
        <dbReference type="ChEBI" id="CHEBI:90616"/>
        <dbReference type="EC" id="2.1.1.72"/>
    </reaction>
</comment>
<organism evidence="10 11">
    <name type="scientific">Lactobacillus bombicola</name>
    <dbReference type="NCBI Taxonomy" id="1505723"/>
    <lineage>
        <taxon>Bacteria</taxon>
        <taxon>Bacillati</taxon>
        <taxon>Bacillota</taxon>
        <taxon>Bacilli</taxon>
        <taxon>Lactobacillales</taxon>
        <taxon>Lactobacillaceae</taxon>
        <taxon>Lactobacillus</taxon>
    </lineage>
</organism>
<evidence type="ECO:0000259" key="8">
    <source>
        <dbReference type="Pfam" id="PF02384"/>
    </source>
</evidence>
<dbReference type="AlphaFoldDB" id="A0A1I1R6A2"/>
<sequence length="529" mass="59134">MTKLQTISSQLWTLTNELETNTDTTESKNYILAFICYRYLSEQQEQYLVSSSAINVKKDQAINEAYLEQAGGVELNAYLKDIFSNLGYAIAPLDTWQSLVNKIDKGQVNLSDYQTIFANFDKNAALSKAAGQTFKGIFSNLNLADSYLGSSDNERVKSLAKIVKLVDSIDYQDEAGKDILGDISTGLISKYAASKKGATFCTPPAVAKLIAKIVTAHLPKATQSFTVYDPSCGVGSILSAVANDNNSAIAKLYGQEANLTAYNLARINLMLHHVLFTNMTLFNNDALENDWPAEPNTKEIAHPRTFDAVVANPPYPQSWNNNQNKLTDPRFRNYGKLAPRTKASFAFVLQGLYHLNEKGIMAIVLPNEVLFRSAAEATIRKNLVEHPDGNQIDAVIGLPPNLFYEGIRPMIILVLKKMRTSKDILFIDASKEFAKGKMKNYLTQENIDKIFKTYQKRVAMPQYAYLASIEEIRANDYNLNVSQYITTSENKKIDLTEIDRLLVQDKKDIAALEAKIAKDLKVLEIKRDQ</sequence>
<evidence type="ECO:0000259" key="9">
    <source>
        <dbReference type="Pfam" id="PF12161"/>
    </source>
</evidence>
<dbReference type="InterPro" id="IPR003356">
    <property type="entry name" value="DNA_methylase_A-5"/>
</dbReference>
<dbReference type="GO" id="GO:0003677">
    <property type="term" value="F:DNA binding"/>
    <property type="evidence" value="ECO:0007669"/>
    <property type="project" value="InterPro"/>
</dbReference>
<dbReference type="EMBL" id="FOMN01000001">
    <property type="protein sequence ID" value="SFD29856.1"/>
    <property type="molecule type" value="Genomic_DNA"/>
</dbReference>
<dbReference type="PANTHER" id="PTHR42933:SF1">
    <property type="entry name" value="SITE-SPECIFIC DNA-METHYLTRANSFERASE (ADENINE-SPECIFIC)"/>
    <property type="match status" value="1"/>
</dbReference>
<dbReference type="InterPro" id="IPR038333">
    <property type="entry name" value="T1MK-like_N_sf"/>
</dbReference>
<comment type="similarity">
    <text evidence="1">Belongs to the N(4)/N(6)-methyltransferase family.</text>
</comment>
<gene>
    <name evidence="10" type="ORF">SAMN04487792_0182</name>
</gene>
<keyword evidence="6" id="KW-0680">Restriction system</keyword>
<dbReference type="PANTHER" id="PTHR42933">
    <property type="entry name" value="SLR6095 PROTEIN"/>
    <property type="match status" value="1"/>
</dbReference>
<dbReference type="SUPFAM" id="SSF53335">
    <property type="entry name" value="S-adenosyl-L-methionine-dependent methyltransferases"/>
    <property type="match status" value="1"/>
</dbReference>
<dbReference type="GO" id="GO:0009307">
    <property type="term" value="P:DNA restriction-modification system"/>
    <property type="evidence" value="ECO:0007669"/>
    <property type="project" value="UniProtKB-KW"/>
</dbReference>
<dbReference type="PROSITE" id="PS00092">
    <property type="entry name" value="N6_MTASE"/>
    <property type="match status" value="1"/>
</dbReference>
<dbReference type="Pfam" id="PF12161">
    <property type="entry name" value="HsdM_N"/>
    <property type="match status" value="1"/>
</dbReference>
<evidence type="ECO:0000313" key="11">
    <source>
        <dbReference type="Proteomes" id="UP000199599"/>
    </source>
</evidence>
<evidence type="ECO:0000256" key="1">
    <source>
        <dbReference type="ARBA" id="ARBA00006594"/>
    </source>
</evidence>
<evidence type="ECO:0000256" key="3">
    <source>
        <dbReference type="ARBA" id="ARBA00022603"/>
    </source>
</evidence>
<feature type="domain" description="N6 adenine-specific DNA methyltransferase N-terminal" evidence="9">
    <location>
        <begin position="8"/>
        <end position="165"/>
    </location>
</feature>
<dbReference type="InterPro" id="IPR051537">
    <property type="entry name" value="DNA_Adenine_Mtase"/>
</dbReference>
<dbReference type="Gene3D" id="3.40.50.150">
    <property type="entry name" value="Vaccinia Virus protein VP39"/>
    <property type="match status" value="1"/>
</dbReference>
<dbReference type="InterPro" id="IPR002052">
    <property type="entry name" value="DNA_methylase_N6_adenine_CS"/>
</dbReference>
<dbReference type="PRINTS" id="PR00507">
    <property type="entry name" value="N12N6MTFRASE"/>
</dbReference>
<reference evidence="11" key="1">
    <citation type="submission" date="2016-10" db="EMBL/GenBank/DDBJ databases">
        <authorList>
            <person name="Varghese N."/>
            <person name="Submissions S."/>
        </authorList>
    </citation>
    <scope>NUCLEOTIDE SEQUENCE [LARGE SCALE GENOMIC DNA]</scope>
    <source>
        <strain evidence="11">R-53102</strain>
    </source>
</reference>
<keyword evidence="3" id="KW-0489">Methyltransferase</keyword>
<dbReference type="Gene3D" id="1.20.1260.30">
    <property type="match status" value="1"/>
</dbReference>
<dbReference type="EC" id="2.1.1.72" evidence="2"/>
<dbReference type="STRING" id="1505723.SAMN04487792_0182"/>
<dbReference type="Pfam" id="PF02384">
    <property type="entry name" value="N6_Mtase"/>
    <property type="match status" value="1"/>
</dbReference>
<evidence type="ECO:0000256" key="4">
    <source>
        <dbReference type="ARBA" id="ARBA00022679"/>
    </source>
</evidence>
<evidence type="ECO:0000256" key="7">
    <source>
        <dbReference type="ARBA" id="ARBA00047942"/>
    </source>
</evidence>
<dbReference type="InterPro" id="IPR022749">
    <property type="entry name" value="D12N6_MeTrfase_N"/>
</dbReference>
<dbReference type="InterPro" id="IPR029063">
    <property type="entry name" value="SAM-dependent_MTases_sf"/>
</dbReference>
<dbReference type="Proteomes" id="UP000199599">
    <property type="component" value="Unassembled WGS sequence"/>
</dbReference>
<proteinExistence type="inferred from homology"/>
<dbReference type="GO" id="GO:0032259">
    <property type="term" value="P:methylation"/>
    <property type="evidence" value="ECO:0007669"/>
    <property type="project" value="UniProtKB-KW"/>
</dbReference>
<dbReference type="NCBIfam" id="TIGR00497">
    <property type="entry name" value="hsdM"/>
    <property type="match status" value="1"/>
</dbReference>
<evidence type="ECO:0000256" key="6">
    <source>
        <dbReference type="ARBA" id="ARBA00022747"/>
    </source>
</evidence>
<dbReference type="InterPro" id="IPR004546">
    <property type="entry name" value="Restrct_endonuc_T1M"/>
</dbReference>